<keyword evidence="2" id="KW-0547">Nucleotide-binding</keyword>
<reference evidence="2 3" key="1">
    <citation type="submission" date="2020-08" db="EMBL/GenBank/DDBJ databases">
        <title>Genomic Encyclopedia of Type Strains, Phase IV (KMG-IV): sequencing the most valuable type-strain genomes for metagenomic binning, comparative biology and taxonomic classification.</title>
        <authorList>
            <person name="Goeker M."/>
        </authorList>
    </citation>
    <scope>NUCLEOTIDE SEQUENCE [LARGE SCALE GENOMIC DNA]</scope>
    <source>
        <strain evidence="2 3">DSM 28538</strain>
    </source>
</reference>
<dbReference type="Proteomes" id="UP000561417">
    <property type="component" value="Unassembled WGS sequence"/>
</dbReference>
<dbReference type="EMBL" id="JACHIM010000006">
    <property type="protein sequence ID" value="MBB5074233.1"/>
    <property type="molecule type" value="Genomic_DNA"/>
</dbReference>
<feature type="domain" description="Type ISP restriction-modification enzyme LLaBIII C-terminal specificity" evidence="1">
    <location>
        <begin position="5"/>
        <end position="78"/>
    </location>
</feature>
<keyword evidence="3" id="KW-1185">Reference proteome</keyword>
<dbReference type="AlphaFoldDB" id="A0A840NWD0"/>
<evidence type="ECO:0000313" key="3">
    <source>
        <dbReference type="Proteomes" id="UP000561417"/>
    </source>
</evidence>
<keyword evidence="2" id="KW-0347">Helicase</keyword>
<keyword evidence="2" id="KW-0067">ATP-binding</keyword>
<dbReference type="GO" id="GO:0004386">
    <property type="term" value="F:helicase activity"/>
    <property type="evidence" value="ECO:0007669"/>
    <property type="project" value="UniProtKB-KW"/>
</dbReference>
<sequence>MAYFVAAYLGEMITKDDLFYYVYGSLHSEDYRMCYAHNLSKQLPRIPTVKKAEDFWAFVIADRRLGDLHMNYEEVELYFITYKHGDPRTLGDF</sequence>
<evidence type="ECO:0000313" key="2">
    <source>
        <dbReference type="EMBL" id="MBB5074233.1"/>
    </source>
</evidence>
<proteinExistence type="predicted"/>
<comment type="caution">
    <text evidence="2">The sequence shown here is derived from an EMBL/GenBank/DDBJ whole genome shotgun (WGS) entry which is preliminary data.</text>
</comment>
<name>A0A840NWD0_9HYPH</name>
<accession>A0A840NWD0</accession>
<organism evidence="2 3">
    <name type="scientific">Bartonella callosciuri</name>
    <dbReference type="NCBI Taxonomy" id="686223"/>
    <lineage>
        <taxon>Bacteria</taxon>
        <taxon>Pseudomonadati</taxon>
        <taxon>Pseudomonadota</taxon>
        <taxon>Alphaproteobacteria</taxon>
        <taxon>Hyphomicrobiales</taxon>
        <taxon>Bartonellaceae</taxon>
        <taxon>Bartonella</taxon>
    </lineage>
</organism>
<evidence type="ECO:0000259" key="1">
    <source>
        <dbReference type="Pfam" id="PF18135"/>
    </source>
</evidence>
<dbReference type="Pfam" id="PF18135">
    <property type="entry name" value="Type_ISP_C"/>
    <property type="match status" value="1"/>
</dbReference>
<dbReference type="InterPro" id="IPR041635">
    <property type="entry name" value="Type_ISP_LLaBIII_C"/>
</dbReference>
<gene>
    <name evidence="2" type="ORF">HNQ69_001370</name>
</gene>
<protein>
    <submittedName>
        <fullName evidence="2">Putative helicase</fullName>
    </submittedName>
</protein>
<keyword evidence="2" id="KW-0378">Hydrolase</keyword>